<dbReference type="OMA" id="KMDGTPT"/>
<keyword evidence="13 17" id="KW-0472">Membrane</keyword>
<dbReference type="Proteomes" id="UP000007879">
    <property type="component" value="Unassembled WGS sequence"/>
</dbReference>
<evidence type="ECO:0000256" key="13">
    <source>
        <dbReference type="ARBA" id="ARBA00023136"/>
    </source>
</evidence>
<keyword evidence="10 17" id="KW-1133">Transmembrane helix</keyword>
<dbReference type="FunFam" id="3.30.559.70:FF:000001">
    <property type="entry name" value="Carnitine O-palmitoyltransferase 1, liver isoform"/>
    <property type="match status" value="1"/>
</dbReference>
<accession>A0A1X7UF63</accession>
<dbReference type="Gene3D" id="3.30.559.70">
    <property type="entry name" value="Choline/Carnitine o-acyltransferase, domain 2"/>
    <property type="match status" value="1"/>
</dbReference>
<dbReference type="eggNOG" id="KOG3716">
    <property type="taxonomic scope" value="Eukaryota"/>
</dbReference>
<dbReference type="EC" id="2.3.1.21" evidence="5"/>
<evidence type="ECO:0000256" key="2">
    <source>
        <dbReference type="ARBA" id="ARBA00004325"/>
    </source>
</evidence>
<evidence type="ECO:0000256" key="14">
    <source>
        <dbReference type="ARBA" id="ARBA00023315"/>
    </source>
</evidence>
<evidence type="ECO:0000256" key="6">
    <source>
        <dbReference type="ARBA" id="ARBA00022448"/>
    </source>
</evidence>
<dbReference type="InterPro" id="IPR023213">
    <property type="entry name" value="CAT-like_dom_sf"/>
</dbReference>
<dbReference type="KEGG" id="aqu:100636209"/>
<evidence type="ECO:0000313" key="20">
    <source>
        <dbReference type="EnsemblMetazoa" id="Aqu2.1.26121_001"/>
    </source>
</evidence>
<dbReference type="PANTHER" id="PTHR22589:SF31">
    <property type="entry name" value="CARNITINE O-PALMITOYLTRANSFERASE"/>
    <property type="match status" value="1"/>
</dbReference>
<sequence length="779" mass="89048">MAEAHQAVAFQFSVSDDGVLFHVQLKPLALALWRLARSRCQGIRNTILKGIFPATPLSLLFVSAGVAALHATGTHPSIDTIYFGPRWYNSMPIWNVSICLIESLFFWTILCYIQRYTLKCLLLYKGWMFDSRGKRSLKTKLFALCVKLVAGTSNPLLGSYQRSLPRLPLPSIDDTCSRYLESVRPLYNDEDYEAKKKLVEDFKRGPAYKLNRYLFLKSWASTNYVTDWWEKYVYQGWRGSVMINSNYYACDHIGVLKNSNQIPRVACYIHAAMRMKEDIENEKLKPLIINDLIPLCSSQYTRLFGTCRIPGEKEDVLYHAAPEESRHIVIYRLGRWYKVNCYSRNKLLNPVDIQWQLEQIVNDTDVELIPGEKHLAALTSAERPFWASVRSEYFSSGVNSEYMTAIEKAAFFLNLDDTSPELTLGGENRSELLTDYCVKLLHGNGYLFWFDKSFSCISFKKGRIGINAEHSWADAPIIGHMLEYISHIEEEAHLYDEDGNCIGEHDQSTPKPQRMKWKISKECHDKIESAYKNAQLSVSDIDLYVNQHDAYGKGIIKRCGFSPDAFIQMALQLAYYRDSGGKFCLTYEASMTRLYREGRTETVRPCTIEAAQFVQAMCNPQSTKEECKRLLKAATDKHVLSYKNAMIGKGIDRHLFCLYVVSRGKDIPSPFLTSVINEPWKLSTSQTPTQQTGRMDYNNKPDLISCGGGFGPVTKDGYGVSYIIPGDYLFYFHVSSFKSSPHTDSRRFSGNIEQSLLDMIDLYDIVIKKEDGLQYPPNK</sequence>
<dbReference type="SUPFAM" id="SSF52777">
    <property type="entry name" value="CoA-dependent acyltransferases"/>
    <property type="match status" value="2"/>
</dbReference>
<dbReference type="Pfam" id="PF00755">
    <property type="entry name" value="Carn_acyltransf"/>
    <property type="match status" value="1"/>
</dbReference>
<feature type="domain" description="Choline/carnitine acyltransferase" evidence="18">
    <location>
        <begin position="167"/>
        <end position="754"/>
    </location>
</feature>
<evidence type="ECO:0000256" key="10">
    <source>
        <dbReference type="ARBA" id="ARBA00022989"/>
    </source>
</evidence>
<dbReference type="GO" id="GO:0031966">
    <property type="term" value="C:mitochondrial membrane"/>
    <property type="evidence" value="ECO:0007669"/>
    <property type="project" value="UniProtKB-SubCell"/>
</dbReference>
<dbReference type="Gene3D" id="6.10.250.1760">
    <property type="match status" value="1"/>
</dbReference>
<comment type="similarity">
    <text evidence="4">Belongs to the carnitine/choline acetyltransferase family.</text>
</comment>
<evidence type="ECO:0000256" key="15">
    <source>
        <dbReference type="ARBA" id="ARBA00048480"/>
    </source>
</evidence>
<keyword evidence="14" id="KW-0012">Acyltransferase</keyword>
<dbReference type="UniPathway" id="UPA00659"/>
<evidence type="ECO:0000256" key="5">
    <source>
        <dbReference type="ARBA" id="ARBA00013243"/>
    </source>
</evidence>
<comment type="pathway">
    <text evidence="3">Lipid metabolism; fatty acid beta-oxidation.</text>
</comment>
<comment type="subcellular location">
    <subcellularLocation>
        <location evidence="1">Membrane</location>
        <topology evidence="1">Multi-pass membrane protein</topology>
    </subcellularLocation>
    <subcellularLocation>
        <location evidence="2">Mitochondrion membrane</location>
    </subcellularLocation>
</comment>
<dbReference type="AlphaFoldDB" id="A0A1X7UF63"/>
<feature type="transmembrane region" description="Helical" evidence="17">
    <location>
        <begin position="141"/>
        <end position="160"/>
    </location>
</feature>
<dbReference type="GO" id="GO:0006635">
    <property type="term" value="P:fatty acid beta-oxidation"/>
    <property type="evidence" value="ECO:0007669"/>
    <property type="project" value="UniProtKB-UniPathway"/>
</dbReference>
<keyword evidence="8 17" id="KW-0812">Transmembrane</keyword>
<evidence type="ECO:0000259" key="18">
    <source>
        <dbReference type="Pfam" id="PF00755"/>
    </source>
</evidence>
<proteinExistence type="inferred from homology"/>
<evidence type="ECO:0000256" key="9">
    <source>
        <dbReference type="ARBA" id="ARBA00022832"/>
    </source>
</evidence>
<evidence type="ECO:0000256" key="1">
    <source>
        <dbReference type="ARBA" id="ARBA00004141"/>
    </source>
</evidence>
<dbReference type="OrthoDB" id="240216at2759"/>
<dbReference type="GO" id="GO:0015909">
    <property type="term" value="P:long-chain fatty acid transport"/>
    <property type="evidence" value="ECO:0007669"/>
    <property type="project" value="UniProtKB-ARBA"/>
</dbReference>
<dbReference type="FunCoup" id="A0A1X7UF63">
    <property type="interactions" value="411"/>
</dbReference>
<dbReference type="GO" id="GO:0009437">
    <property type="term" value="P:carnitine metabolic process"/>
    <property type="evidence" value="ECO:0007669"/>
    <property type="project" value="TreeGrafter"/>
</dbReference>
<feature type="transmembrane region" description="Helical" evidence="17">
    <location>
        <begin position="47"/>
        <end position="71"/>
    </location>
</feature>
<dbReference type="InterPro" id="IPR000542">
    <property type="entry name" value="Carn_acyl_trans"/>
</dbReference>
<evidence type="ECO:0000256" key="4">
    <source>
        <dbReference type="ARBA" id="ARBA00005232"/>
    </source>
</evidence>
<evidence type="ECO:0000259" key="19">
    <source>
        <dbReference type="Pfam" id="PF16484"/>
    </source>
</evidence>
<dbReference type="InterPro" id="IPR032476">
    <property type="entry name" value="CPT_N"/>
</dbReference>
<dbReference type="InParanoid" id="A0A1X7UF63"/>
<feature type="transmembrane region" description="Helical" evidence="17">
    <location>
        <begin position="91"/>
        <end position="113"/>
    </location>
</feature>
<organism evidence="20">
    <name type="scientific">Amphimedon queenslandica</name>
    <name type="common">Sponge</name>
    <dbReference type="NCBI Taxonomy" id="400682"/>
    <lineage>
        <taxon>Eukaryota</taxon>
        <taxon>Metazoa</taxon>
        <taxon>Porifera</taxon>
        <taxon>Demospongiae</taxon>
        <taxon>Heteroscleromorpha</taxon>
        <taxon>Haplosclerida</taxon>
        <taxon>Niphatidae</taxon>
        <taxon>Amphimedon</taxon>
    </lineage>
</organism>
<dbReference type="GO" id="GO:0004095">
    <property type="term" value="F:carnitine O-palmitoyltransferase activity"/>
    <property type="evidence" value="ECO:0007669"/>
    <property type="project" value="UniProtKB-EC"/>
</dbReference>
<evidence type="ECO:0000256" key="7">
    <source>
        <dbReference type="ARBA" id="ARBA00022679"/>
    </source>
</evidence>
<name>A0A1X7UF63_AMPQE</name>
<dbReference type="Pfam" id="PF16484">
    <property type="entry name" value="CPT_N"/>
    <property type="match status" value="1"/>
</dbReference>
<dbReference type="Gene3D" id="3.30.559.10">
    <property type="entry name" value="Chloramphenicol acetyltransferase-like domain"/>
    <property type="match status" value="1"/>
</dbReference>
<dbReference type="FunFam" id="3.30.559.10:FF:000002">
    <property type="entry name" value="carnitine O-palmitoyltransferase 1, liver isoform"/>
    <property type="match status" value="1"/>
</dbReference>
<dbReference type="EnsemblMetazoa" id="XM_003388151.3">
    <property type="protein sequence ID" value="XP_003388199.1"/>
    <property type="gene ID" value="LOC100636209"/>
</dbReference>
<feature type="active site" description="Proton acceptor" evidence="16">
    <location>
        <position position="470"/>
    </location>
</feature>
<evidence type="ECO:0000256" key="3">
    <source>
        <dbReference type="ARBA" id="ARBA00005005"/>
    </source>
</evidence>
<evidence type="ECO:0000256" key="17">
    <source>
        <dbReference type="SAM" id="Phobius"/>
    </source>
</evidence>
<comment type="catalytic activity">
    <reaction evidence="15">
        <text>(R)-carnitine + hexadecanoyl-CoA = O-hexadecanoyl-(R)-carnitine + CoA</text>
        <dbReference type="Rhea" id="RHEA:12661"/>
        <dbReference type="ChEBI" id="CHEBI:16347"/>
        <dbReference type="ChEBI" id="CHEBI:17490"/>
        <dbReference type="ChEBI" id="CHEBI:57287"/>
        <dbReference type="ChEBI" id="CHEBI:57379"/>
        <dbReference type="EC" id="2.3.1.21"/>
    </reaction>
    <physiologicalReaction direction="left-to-right" evidence="15">
        <dbReference type="Rhea" id="RHEA:12662"/>
    </physiologicalReaction>
</comment>
<keyword evidence="21" id="KW-1185">Reference proteome</keyword>
<reference evidence="20" key="2">
    <citation type="submission" date="2017-05" db="UniProtKB">
        <authorList>
            <consortium name="EnsemblMetazoa"/>
        </authorList>
    </citation>
    <scope>IDENTIFICATION</scope>
</reference>
<keyword evidence="12" id="KW-0496">Mitochondrion</keyword>
<feature type="domain" description="Carnitine O-palmitoyltransferase N-terminal" evidence="19">
    <location>
        <begin position="1"/>
        <end position="22"/>
    </location>
</feature>
<keyword evidence="7" id="KW-0808">Transferase</keyword>
<evidence type="ECO:0000256" key="11">
    <source>
        <dbReference type="ARBA" id="ARBA00023098"/>
    </source>
</evidence>
<evidence type="ECO:0000313" key="21">
    <source>
        <dbReference type="Proteomes" id="UP000007879"/>
    </source>
</evidence>
<protein>
    <recommendedName>
        <fullName evidence="5">carnitine O-palmitoyltransferase</fullName>
        <ecNumber evidence="5">2.3.1.21</ecNumber>
    </recommendedName>
</protein>
<keyword evidence="11" id="KW-0443">Lipid metabolism</keyword>
<gene>
    <name evidence="20" type="primary">100636209</name>
</gene>
<dbReference type="InterPro" id="IPR042231">
    <property type="entry name" value="Cho/carn_acyl_trans_2"/>
</dbReference>
<reference evidence="21" key="1">
    <citation type="journal article" date="2010" name="Nature">
        <title>The Amphimedon queenslandica genome and the evolution of animal complexity.</title>
        <authorList>
            <person name="Srivastava M."/>
            <person name="Simakov O."/>
            <person name="Chapman J."/>
            <person name="Fahey B."/>
            <person name="Gauthier M.E."/>
            <person name="Mitros T."/>
            <person name="Richards G.S."/>
            <person name="Conaco C."/>
            <person name="Dacre M."/>
            <person name="Hellsten U."/>
            <person name="Larroux C."/>
            <person name="Putnam N.H."/>
            <person name="Stanke M."/>
            <person name="Adamska M."/>
            <person name="Darling A."/>
            <person name="Degnan S.M."/>
            <person name="Oakley T.H."/>
            <person name="Plachetzki D.C."/>
            <person name="Zhai Y."/>
            <person name="Adamski M."/>
            <person name="Calcino A."/>
            <person name="Cummins S.F."/>
            <person name="Goodstein D.M."/>
            <person name="Harris C."/>
            <person name="Jackson D.J."/>
            <person name="Leys S.P."/>
            <person name="Shu S."/>
            <person name="Woodcroft B.J."/>
            <person name="Vervoort M."/>
            <person name="Kosik K.S."/>
            <person name="Manning G."/>
            <person name="Degnan B.M."/>
            <person name="Rokhsar D.S."/>
        </authorList>
    </citation>
    <scope>NUCLEOTIDE SEQUENCE [LARGE SCALE GENOMIC DNA]</scope>
</reference>
<dbReference type="EnsemblMetazoa" id="Aqu2.1.26121_001">
    <property type="protein sequence ID" value="Aqu2.1.26121_001"/>
    <property type="gene ID" value="Aqu2.1.26121"/>
</dbReference>
<dbReference type="PANTHER" id="PTHR22589">
    <property type="entry name" value="CARNITINE O-ACYLTRANSFERASE"/>
    <property type="match status" value="1"/>
</dbReference>
<dbReference type="STRING" id="400682.A0A1X7UF63"/>
<dbReference type="InterPro" id="IPR039551">
    <property type="entry name" value="Cho/carn_acyl_trans"/>
</dbReference>
<evidence type="ECO:0000256" key="16">
    <source>
        <dbReference type="PIRSR" id="PIRSR600542-1"/>
    </source>
</evidence>
<keyword evidence="6" id="KW-0813">Transport</keyword>
<evidence type="ECO:0000256" key="12">
    <source>
        <dbReference type="ARBA" id="ARBA00023128"/>
    </source>
</evidence>
<evidence type="ECO:0000256" key="8">
    <source>
        <dbReference type="ARBA" id="ARBA00022692"/>
    </source>
</evidence>
<keyword evidence="9" id="KW-0276">Fatty acid metabolism</keyword>